<organism evidence="3 4">
    <name type="scientific">Mya arenaria</name>
    <name type="common">Soft-shell clam</name>
    <dbReference type="NCBI Taxonomy" id="6604"/>
    <lineage>
        <taxon>Eukaryota</taxon>
        <taxon>Metazoa</taxon>
        <taxon>Spiralia</taxon>
        <taxon>Lophotrochozoa</taxon>
        <taxon>Mollusca</taxon>
        <taxon>Bivalvia</taxon>
        <taxon>Autobranchia</taxon>
        <taxon>Heteroconchia</taxon>
        <taxon>Euheterodonta</taxon>
        <taxon>Imparidentia</taxon>
        <taxon>Neoheterodontei</taxon>
        <taxon>Myida</taxon>
        <taxon>Myoidea</taxon>
        <taxon>Myidae</taxon>
        <taxon>Mya</taxon>
    </lineage>
</organism>
<evidence type="ECO:0000256" key="1">
    <source>
        <dbReference type="ARBA" id="ARBA00022737"/>
    </source>
</evidence>
<dbReference type="InterPro" id="IPR033891">
    <property type="entry name" value="TTC38"/>
</dbReference>
<evidence type="ECO:0000256" key="2">
    <source>
        <dbReference type="ARBA" id="ARBA00022803"/>
    </source>
</evidence>
<keyword evidence="4" id="KW-1185">Reference proteome</keyword>
<name>A0ABY7F6Q2_MYAAR</name>
<dbReference type="PANTHER" id="PTHR16263">
    <property type="entry name" value="TETRATRICOPEPTIDE REPEAT PROTEIN 38"/>
    <property type="match status" value="1"/>
</dbReference>
<evidence type="ECO:0000313" key="4">
    <source>
        <dbReference type="Proteomes" id="UP001164746"/>
    </source>
</evidence>
<keyword evidence="2" id="KW-0802">TPR repeat</keyword>
<protein>
    <submittedName>
        <fullName evidence="3">TTC38-like protein</fullName>
    </submittedName>
</protein>
<dbReference type="PANTHER" id="PTHR16263:SF4">
    <property type="entry name" value="TETRATRICOPEPTIDE REPEAT PROTEIN 38"/>
    <property type="match status" value="1"/>
</dbReference>
<reference evidence="3" key="1">
    <citation type="submission" date="2022-11" db="EMBL/GenBank/DDBJ databases">
        <title>Centuries of genome instability and evolution in soft-shell clam transmissible cancer (bioRxiv).</title>
        <authorList>
            <person name="Hart S.F.M."/>
            <person name="Yonemitsu M.A."/>
            <person name="Giersch R.M."/>
            <person name="Beal B.F."/>
            <person name="Arriagada G."/>
            <person name="Davis B.W."/>
            <person name="Ostrander E.A."/>
            <person name="Goff S.P."/>
            <person name="Metzger M.J."/>
        </authorList>
    </citation>
    <scope>NUCLEOTIDE SEQUENCE</scope>
    <source>
        <strain evidence="3">MELC-2E11</strain>
        <tissue evidence="3">Siphon/mantle</tissue>
    </source>
</reference>
<evidence type="ECO:0000313" key="3">
    <source>
        <dbReference type="EMBL" id="WAR17297.1"/>
    </source>
</evidence>
<proteinExistence type="predicted"/>
<gene>
    <name evidence="3" type="ORF">MAR_031891</name>
</gene>
<sequence>MCPFPREQMRTGITNPRYQIRVIIQICLVSFECFCKNASTSTYSLARCTVLGLAMKNAFASKHVYQDFTHAKEVYRMMEIASLPHALEINRHDTWATHCIAHINEMTGEARKGVKFMEQTENNWNILPTMSKNKSWFSLTDAASLCFRLEAEGRPCE</sequence>
<accession>A0ABY7F6Q2</accession>
<keyword evidence="1" id="KW-0677">Repeat</keyword>
<dbReference type="EMBL" id="CP111021">
    <property type="protein sequence ID" value="WAR17297.1"/>
    <property type="molecule type" value="Genomic_DNA"/>
</dbReference>
<dbReference type="Proteomes" id="UP001164746">
    <property type="component" value="Chromosome 10"/>
</dbReference>